<dbReference type="eggNOG" id="ENOG502SDUM">
    <property type="taxonomic scope" value="Eukaryota"/>
</dbReference>
<accession>A0A061EH63</accession>
<evidence type="ECO:0000313" key="2">
    <source>
        <dbReference type="Proteomes" id="UP000026915"/>
    </source>
</evidence>
<dbReference type="Gramene" id="EOY03727">
    <property type="protein sequence ID" value="EOY03727"/>
    <property type="gene ID" value="TCM_018856"/>
</dbReference>
<sequence>MNMEVWQSFILLTFIFLCKNQTTWALFLFQLKISCMALNDMFELFHLLREKRPEKNMEATMKKKCLSLAILVLVVCNSMNPSRAISMEPNSSTSIIADDNELEFLMDSHSSRILQSGGSVTGNTGNAGQSAVDCGRGQSYDSCLPNPNRPVVPQNCGVYNRACNR</sequence>
<proteinExistence type="predicted"/>
<dbReference type="Proteomes" id="UP000026915">
    <property type="component" value="Chromosome 4"/>
</dbReference>
<dbReference type="OMA" id="DMEANNM"/>
<gene>
    <name evidence="1" type="ORF">TCM_018856</name>
</gene>
<dbReference type="HOGENOM" id="CLU_1613765_0_0_1"/>
<dbReference type="InParanoid" id="A0A061EH63"/>
<evidence type="ECO:0008006" key="3">
    <source>
        <dbReference type="Google" id="ProtNLM"/>
    </source>
</evidence>
<evidence type="ECO:0000313" key="1">
    <source>
        <dbReference type="EMBL" id="EOY03727.1"/>
    </source>
</evidence>
<organism evidence="1 2">
    <name type="scientific">Theobroma cacao</name>
    <name type="common">Cacao</name>
    <name type="synonym">Cocoa</name>
    <dbReference type="NCBI Taxonomy" id="3641"/>
    <lineage>
        <taxon>Eukaryota</taxon>
        <taxon>Viridiplantae</taxon>
        <taxon>Streptophyta</taxon>
        <taxon>Embryophyta</taxon>
        <taxon>Tracheophyta</taxon>
        <taxon>Spermatophyta</taxon>
        <taxon>Magnoliopsida</taxon>
        <taxon>eudicotyledons</taxon>
        <taxon>Gunneridae</taxon>
        <taxon>Pentapetalae</taxon>
        <taxon>rosids</taxon>
        <taxon>malvids</taxon>
        <taxon>Malvales</taxon>
        <taxon>Malvaceae</taxon>
        <taxon>Byttnerioideae</taxon>
        <taxon>Theobroma</taxon>
    </lineage>
</organism>
<protein>
    <recommendedName>
        <fullName evidence="3">Rapid ALkalinization Factor</fullName>
    </recommendedName>
</protein>
<name>A0A061EH63_THECC</name>
<dbReference type="EMBL" id="CM001882">
    <property type="protein sequence ID" value="EOY03727.1"/>
    <property type="molecule type" value="Genomic_DNA"/>
</dbReference>
<keyword evidence="2" id="KW-1185">Reference proteome</keyword>
<reference evidence="1 2" key="1">
    <citation type="journal article" date="2013" name="Genome Biol.">
        <title>The genome sequence of the most widely cultivated cacao type and its use to identify candidate genes regulating pod color.</title>
        <authorList>
            <person name="Motamayor J.C."/>
            <person name="Mockaitis K."/>
            <person name="Schmutz J."/>
            <person name="Haiminen N."/>
            <person name="Iii D.L."/>
            <person name="Cornejo O."/>
            <person name="Findley S.D."/>
            <person name="Zheng P."/>
            <person name="Utro F."/>
            <person name="Royaert S."/>
            <person name="Saski C."/>
            <person name="Jenkins J."/>
            <person name="Podicheti R."/>
            <person name="Zhao M."/>
            <person name="Scheffler B.E."/>
            <person name="Stack J.C."/>
            <person name="Feltus F.A."/>
            <person name="Mustiga G.M."/>
            <person name="Amores F."/>
            <person name="Phillips W."/>
            <person name="Marelli J.P."/>
            <person name="May G.D."/>
            <person name="Shapiro H."/>
            <person name="Ma J."/>
            <person name="Bustamante C.D."/>
            <person name="Schnell R.J."/>
            <person name="Main D."/>
            <person name="Gilbert D."/>
            <person name="Parida L."/>
            <person name="Kuhn D.N."/>
        </authorList>
    </citation>
    <scope>NUCLEOTIDE SEQUENCE [LARGE SCALE GENOMIC DNA]</scope>
    <source>
        <strain evidence="2">cv. Matina 1-6</strain>
    </source>
</reference>
<dbReference type="AlphaFoldDB" id="A0A061EH63"/>